<protein>
    <submittedName>
        <fullName evidence="8">Myosin-4-like</fullName>
    </submittedName>
</protein>
<comment type="caution">
    <text evidence="5">Lacks conserved residue(s) required for the propagation of feature annotation.</text>
</comment>
<dbReference type="Pfam" id="PF00063">
    <property type="entry name" value="Myosin_head"/>
    <property type="match status" value="1"/>
</dbReference>
<dbReference type="KEGG" id="cgob:115017563"/>
<gene>
    <name evidence="8" type="primary">LOC115017563</name>
</gene>
<dbReference type="GO" id="GO:0016459">
    <property type="term" value="C:myosin complex"/>
    <property type="evidence" value="ECO:0007669"/>
    <property type="project" value="UniProtKB-KW"/>
</dbReference>
<comment type="similarity">
    <text evidence="5">Belongs to the TRAFAC class myosin-kinesin ATPase superfamily. Myosin family.</text>
</comment>
<feature type="domain" description="Myosin motor" evidence="6">
    <location>
        <begin position="1"/>
        <end position="127"/>
    </location>
</feature>
<evidence type="ECO:0000259" key="6">
    <source>
        <dbReference type="PROSITE" id="PS51456"/>
    </source>
</evidence>
<organism evidence="7 8">
    <name type="scientific">Cottoperca gobio</name>
    <name type="common">Frogmouth</name>
    <name type="synonym">Aphritis gobio</name>
    <dbReference type="NCBI Taxonomy" id="56716"/>
    <lineage>
        <taxon>Eukaryota</taxon>
        <taxon>Metazoa</taxon>
        <taxon>Chordata</taxon>
        <taxon>Craniata</taxon>
        <taxon>Vertebrata</taxon>
        <taxon>Euteleostomi</taxon>
        <taxon>Actinopterygii</taxon>
        <taxon>Neopterygii</taxon>
        <taxon>Teleostei</taxon>
        <taxon>Neoteleostei</taxon>
        <taxon>Acanthomorphata</taxon>
        <taxon>Eupercaria</taxon>
        <taxon>Perciformes</taxon>
        <taxon>Notothenioidei</taxon>
        <taxon>Bovichtidae</taxon>
        <taxon>Cottoperca</taxon>
    </lineage>
</organism>
<evidence type="ECO:0000313" key="8">
    <source>
        <dbReference type="RefSeq" id="XP_029301991.1"/>
    </source>
</evidence>
<keyword evidence="5" id="KW-0009">Actin-binding</keyword>
<sequence length="127" mass="14368">MHCLRQRYGGNLNHTYAGPNMVVINPLSTPSMYSEKVMHMFKGCRREDSAPHIYSVAQSAYRNPAHHPAGSVHRAAGQVWQWQDHQLPAPCAVSGLHRWQHGQNLLLLRSGRRSTPSWRLLETAPPL</sequence>
<dbReference type="OrthoDB" id="10055605at2759"/>
<evidence type="ECO:0000256" key="1">
    <source>
        <dbReference type="ARBA" id="ARBA00022741"/>
    </source>
</evidence>
<dbReference type="InterPro" id="IPR001609">
    <property type="entry name" value="Myosin_head_motor_dom-like"/>
</dbReference>
<dbReference type="GO" id="GO:0003774">
    <property type="term" value="F:cytoskeletal motor activity"/>
    <property type="evidence" value="ECO:0007669"/>
    <property type="project" value="InterPro"/>
</dbReference>
<dbReference type="InParanoid" id="A0A6J2QW71"/>
<evidence type="ECO:0000313" key="7">
    <source>
        <dbReference type="Proteomes" id="UP000504630"/>
    </source>
</evidence>
<dbReference type="GO" id="GO:0005524">
    <property type="term" value="F:ATP binding"/>
    <property type="evidence" value="ECO:0007669"/>
    <property type="project" value="UniProtKB-KW"/>
</dbReference>
<evidence type="ECO:0000256" key="4">
    <source>
        <dbReference type="ARBA" id="ARBA00023175"/>
    </source>
</evidence>
<reference evidence="8" key="1">
    <citation type="submission" date="2025-08" db="UniProtKB">
        <authorList>
            <consortium name="RefSeq"/>
        </authorList>
    </citation>
    <scope>IDENTIFICATION</scope>
</reference>
<dbReference type="Proteomes" id="UP000504630">
    <property type="component" value="Chromosome 13"/>
</dbReference>
<dbReference type="PROSITE" id="PS51456">
    <property type="entry name" value="MYOSIN_MOTOR"/>
    <property type="match status" value="1"/>
</dbReference>
<keyword evidence="4" id="KW-0505">Motor protein</keyword>
<dbReference type="InterPro" id="IPR027417">
    <property type="entry name" value="P-loop_NTPase"/>
</dbReference>
<keyword evidence="7" id="KW-1185">Reference proteome</keyword>
<dbReference type="GO" id="GO:0003779">
    <property type="term" value="F:actin binding"/>
    <property type="evidence" value="ECO:0007669"/>
    <property type="project" value="UniProtKB-KW"/>
</dbReference>
<evidence type="ECO:0000256" key="5">
    <source>
        <dbReference type="PROSITE-ProRule" id="PRU00782"/>
    </source>
</evidence>
<keyword evidence="2" id="KW-0067">ATP-binding</keyword>
<dbReference type="SUPFAM" id="SSF52540">
    <property type="entry name" value="P-loop containing nucleoside triphosphate hydrolases"/>
    <property type="match status" value="1"/>
</dbReference>
<evidence type="ECO:0000256" key="3">
    <source>
        <dbReference type="ARBA" id="ARBA00023123"/>
    </source>
</evidence>
<dbReference type="GeneID" id="115017563"/>
<name>A0A6J2QW71_COTGO</name>
<dbReference type="RefSeq" id="XP_029301991.1">
    <property type="nucleotide sequence ID" value="XM_029446131.1"/>
</dbReference>
<proteinExistence type="inferred from homology"/>
<keyword evidence="1" id="KW-0547">Nucleotide-binding</keyword>
<evidence type="ECO:0000256" key="2">
    <source>
        <dbReference type="ARBA" id="ARBA00022840"/>
    </source>
</evidence>
<accession>A0A6J2QW71</accession>
<dbReference type="Gene3D" id="3.40.850.10">
    <property type="entry name" value="Kinesin motor domain"/>
    <property type="match status" value="1"/>
</dbReference>
<keyword evidence="3 5" id="KW-0518">Myosin</keyword>
<dbReference type="InterPro" id="IPR036961">
    <property type="entry name" value="Kinesin_motor_dom_sf"/>
</dbReference>
<dbReference type="AlphaFoldDB" id="A0A6J2QW71"/>